<dbReference type="Pfam" id="PF02504">
    <property type="entry name" value="FA_synthesis"/>
    <property type="match status" value="1"/>
</dbReference>
<keyword evidence="13" id="KW-1185">Reference proteome</keyword>
<reference evidence="12 13" key="1">
    <citation type="submission" date="2019-08" db="EMBL/GenBank/DDBJ databases">
        <title>Microbe sample from Colwellia echini.</title>
        <authorList>
            <person name="Christiansen L."/>
            <person name="Pathiraja D."/>
            <person name="Schultz-Johansen M."/>
            <person name="Choi I.-G."/>
            <person name="Stougaard P."/>
        </authorList>
    </citation>
    <scope>NUCLEOTIDE SEQUENCE [LARGE SCALE GENOMIC DNA]</scope>
    <source>
        <strain evidence="12 13">A3</strain>
    </source>
</reference>
<evidence type="ECO:0000313" key="13">
    <source>
        <dbReference type="Proteomes" id="UP000815846"/>
    </source>
</evidence>
<dbReference type="InterPro" id="IPR012281">
    <property type="entry name" value="Phospholipid_synth_PlsX-like"/>
</dbReference>
<keyword evidence="4 10" id="KW-0808">Transferase</keyword>
<dbReference type="PANTHER" id="PTHR30100">
    <property type="entry name" value="FATTY ACID/PHOSPHOLIPID SYNTHESIS PROTEIN PLSX"/>
    <property type="match status" value="1"/>
</dbReference>
<evidence type="ECO:0000256" key="7">
    <source>
        <dbReference type="ARBA" id="ARBA00023264"/>
    </source>
</evidence>
<comment type="function">
    <text evidence="10">Catalyzes the reversible formation of acyl-phosphate (acyl-PO(4)) from acyl-[acyl-carrier-protein] (acyl-ACP). This enzyme utilizes acyl-ACP as fatty acyl donor, but not acyl-CoA.</text>
</comment>
<dbReference type="EC" id="2.3.1.274" evidence="8 10"/>
<comment type="subunit">
    <text evidence="9 10">Homodimer. Probably interacts with PlsY.</text>
</comment>
<evidence type="ECO:0000256" key="1">
    <source>
        <dbReference type="ARBA" id="ARBA00001232"/>
    </source>
</evidence>
<evidence type="ECO:0000256" key="9">
    <source>
        <dbReference type="ARBA" id="ARBA00046608"/>
    </source>
</evidence>
<evidence type="ECO:0000313" key="12">
    <source>
        <dbReference type="EMBL" id="TYK66787.1"/>
    </source>
</evidence>
<name>A0ABY3N0L5_9GAMM</name>
<dbReference type="EMBL" id="PJAI02000002">
    <property type="protein sequence ID" value="TYK66787.1"/>
    <property type="molecule type" value="Genomic_DNA"/>
</dbReference>
<evidence type="ECO:0000256" key="8">
    <source>
        <dbReference type="ARBA" id="ARBA00024069"/>
    </source>
</evidence>
<organism evidence="12 13">
    <name type="scientific">Colwellia echini</name>
    <dbReference type="NCBI Taxonomy" id="1982103"/>
    <lineage>
        <taxon>Bacteria</taxon>
        <taxon>Pseudomonadati</taxon>
        <taxon>Pseudomonadota</taxon>
        <taxon>Gammaproteobacteria</taxon>
        <taxon>Alteromonadales</taxon>
        <taxon>Colwelliaceae</taxon>
        <taxon>Colwellia</taxon>
    </lineage>
</organism>
<proteinExistence type="inferred from homology"/>
<comment type="subcellular location">
    <subcellularLocation>
        <location evidence="10">Cytoplasm</location>
    </subcellularLocation>
    <text evidence="10">Associated with the membrane possibly through PlsY.</text>
</comment>
<keyword evidence="2 10" id="KW-0963">Cytoplasm</keyword>
<sequence length="353" mass="38214">MSLNSDLTIALDVMGGDNGPFITISAAIMAIKKQPELHLILCGDESIITNILARLKIPKDKLADHKQLTIYPTSQVVLMSDKPIVALRNKKDSSMRKALDLVHEGQAQACVSAGNTGALLSLAHFVLKNIQGVERPALISSLPTHDNNKHVFMLDLGANVFCDSHVLYQFGVMGSVMAEQVDGIEKPRIALLNMGEEDIKGSDHIKLAAVELSEDKDINYIGFIEGCDIFSNKADVIVCDGFVGNVALKTCEGVARLVYQKSKTAFSASLLAKLFGSLIKPSFKKLFKTMNPDQYNGASLIGLRGIVVKSHGNANATAFLAAIEEAIKEVERQVPEKIKASIEYGFSNRSSTL</sequence>
<evidence type="ECO:0000256" key="2">
    <source>
        <dbReference type="ARBA" id="ARBA00022490"/>
    </source>
</evidence>
<evidence type="ECO:0000256" key="10">
    <source>
        <dbReference type="HAMAP-Rule" id="MF_00019"/>
    </source>
</evidence>
<dbReference type="RefSeq" id="WP_101343847.1">
    <property type="nucleotide sequence ID" value="NZ_PJAI02000002.1"/>
</dbReference>
<evidence type="ECO:0000256" key="5">
    <source>
        <dbReference type="ARBA" id="ARBA00023098"/>
    </source>
</evidence>
<evidence type="ECO:0000256" key="3">
    <source>
        <dbReference type="ARBA" id="ARBA00022516"/>
    </source>
</evidence>
<comment type="similarity">
    <text evidence="10">Belongs to the PlsX family.</text>
</comment>
<accession>A0ABY3N0L5</accession>
<dbReference type="PANTHER" id="PTHR30100:SF1">
    <property type="entry name" value="PHOSPHATE ACYLTRANSFERASE"/>
    <property type="match status" value="1"/>
</dbReference>
<gene>
    <name evidence="10 12" type="primary">plsX</name>
    <name evidence="12" type="ORF">CWS31_003105</name>
</gene>
<feature type="coiled-coil region" evidence="11">
    <location>
        <begin position="313"/>
        <end position="340"/>
    </location>
</feature>
<evidence type="ECO:0000256" key="11">
    <source>
        <dbReference type="SAM" id="Coils"/>
    </source>
</evidence>
<keyword evidence="5 10" id="KW-0443">Lipid metabolism</keyword>
<dbReference type="SUPFAM" id="SSF53659">
    <property type="entry name" value="Isocitrate/Isopropylmalate dehydrogenase-like"/>
    <property type="match status" value="1"/>
</dbReference>
<dbReference type="InterPro" id="IPR003664">
    <property type="entry name" value="FA_synthesis"/>
</dbReference>
<dbReference type="HAMAP" id="MF_00019">
    <property type="entry name" value="PlsX"/>
    <property type="match status" value="1"/>
</dbReference>
<comment type="catalytic activity">
    <reaction evidence="1 10">
        <text>a fatty acyl-[ACP] + phosphate = an acyl phosphate + holo-[ACP]</text>
        <dbReference type="Rhea" id="RHEA:42292"/>
        <dbReference type="Rhea" id="RHEA-COMP:9685"/>
        <dbReference type="Rhea" id="RHEA-COMP:14125"/>
        <dbReference type="ChEBI" id="CHEBI:43474"/>
        <dbReference type="ChEBI" id="CHEBI:59918"/>
        <dbReference type="ChEBI" id="CHEBI:64479"/>
        <dbReference type="ChEBI" id="CHEBI:138651"/>
        <dbReference type="EC" id="2.3.1.274"/>
    </reaction>
</comment>
<keyword evidence="3 10" id="KW-0444">Lipid biosynthesis</keyword>
<keyword evidence="12" id="KW-0012">Acyltransferase</keyword>
<comment type="pathway">
    <text evidence="10">Lipid metabolism; phospholipid metabolism.</text>
</comment>
<keyword evidence="6 10" id="KW-0594">Phospholipid biosynthesis</keyword>
<dbReference type="PIRSF" id="PIRSF002465">
    <property type="entry name" value="Phsphlp_syn_PlsX"/>
    <property type="match status" value="1"/>
</dbReference>
<evidence type="ECO:0000256" key="6">
    <source>
        <dbReference type="ARBA" id="ARBA00023209"/>
    </source>
</evidence>
<evidence type="ECO:0000256" key="4">
    <source>
        <dbReference type="ARBA" id="ARBA00022679"/>
    </source>
</evidence>
<comment type="caution">
    <text evidence="12">The sequence shown here is derived from an EMBL/GenBank/DDBJ whole genome shotgun (WGS) entry which is preliminary data.</text>
</comment>
<protein>
    <recommendedName>
        <fullName evidence="8 10">Phosphate acyltransferase</fullName>
        <ecNumber evidence="8 10">2.3.1.274</ecNumber>
    </recommendedName>
    <alternativeName>
        <fullName evidence="10">Acyl-ACP phosphotransacylase</fullName>
    </alternativeName>
    <alternativeName>
        <fullName evidence="10">Acyl-[acyl-carrier-protein]--phosphate acyltransferase</fullName>
    </alternativeName>
    <alternativeName>
        <fullName evidence="10">Phosphate-acyl-ACP acyltransferase</fullName>
    </alternativeName>
</protein>
<dbReference type="GO" id="GO:0016746">
    <property type="term" value="F:acyltransferase activity"/>
    <property type="evidence" value="ECO:0007669"/>
    <property type="project" value="UniProtKB-KW"/>
</dbReference>
<keyword evidence="11" id="KW-0175">Coiled coil</keyword>
<dbReference type="Gene3D" id="3.40.718.10">
    <property type="entry name" value="Isopropylmalate Dehydrogenase"/>
    <property type="match status" value="1"/>
</dbReference>
<dbReference type="Proteomes" id="UP000815846">
    <property type="component" value="Unassembled WGS sequence"/>
</dbReference>
<dbReference type="NCBIfam" id="TIGR00182">
    <property type="entry name" value="plsX"/>
    <property type="match status" value="1"/>
</dbReference>
<keyword evidence="7 10" id="KW-1208">Phospholipid metabolism</keyword>